<name>A0AAD7Y7Z7_MYTSE</name>
<keyword evidence="3" id="KW-1185">Reference proteome</keyword>
<evidence type="ECO:0008006" key="4">
    <source>
        <dbReference type="Google" id="ProtNLM"/>
    </source>
</evidence>
<evidence type="ECO:0000313" key="3">
    <source>
        <dbReference type="Proteomes" id="UP001231518"/>
    </source>
</evidence>
<evidence type="ECO:0000313" key="2">
    <source>
        <dbReference type="EMBL" id="KAJ8706041.1"/>
    </source>
</evidence>
<protein>
    <recommendedName>
        <fullName evidence="4">Transposase</fullName>
    </recommendedName>
</protein>
<evidence type="ECO:0000256" key="1">
    <source>
        <dbReference type="ARBA" id="ARBA00004123"/>
    </source>
</evidence>
<dbReference type="InterPro" id="IPR036397">
    <property type="entry name" value="RNaseH_sf"/>
</dbReference>
<comment type="caution">
    <text evidence="2">The sequence shown here is derived from an EMBL/GenBank/DDBJ whole genome shotgun (WGS) entry which is preliminary data.</text>
</comment>
<dbReference type="EMBL" id="JARGEI010000029">
    <property type="protein sequence ID" value="KAJ8706041.1"/>
    <property type="molecule type" value="Genomic_DNA"/>
</dbReference>
<dbReference type="AlphaFoldDB" id="A0AAD7Y7Z7"/>
<dbReference type="PANTHER" id="PTHR47326">
    <property type="entry name" value="TRANSPOSABLE ELEMENT TC3 TRANSPOSASE-LIKE PROTEIN"/>
    <property type="match status" value="1"/>
</dbReference>
<proteinExistence type="predicted"/>
<accession>A0AAD7Y7Z7</accession>
<dbReference type="Gene3D" id="3.30.420.10">
    <property type="entry name" value="Ribonuclease H-like superfamily/Ribonuclease H"/>
    <property type="match status" value="1"/>
</dbReference>
<dbReference type="PANTHER" id="PTHR47326:SF1">
    <property type="entry name" value="HTH PSQ-TYPE DOMAIN-CONTAINING PROTEIN"/>
    <property type="match status" value="1"/>
</dbReference>
<reference evidence="2" key="1">
    <citation type="submission" date="2023-03" db="EMBL/GenBank/DDBJ databases">
        <title>Chromosome-level genomes of two armyworms, Mythimna separata and Mythimna loreyi, provide insights into the biosynthesis and reception of sex pheromones.</title>
        <authorList>
            <person name="Zhao H."/>
        </authorList>
    </citation>
    <scope>NUCLEOTIDE SEQUENCE</scope>
    <source>
        <strain evidence="2">BeijingLab</strain>
        <tissue evidence="2">Pupa</tissue>
    </source>
</reference>
<sequence>MPPRRRYSNQEYLEMVLCYRECNSITAHAVNLYHERFGVRVSHHTILDAVYRHREHGRFDPPPVDAGRPPYSAELEEEVLDFFRRHPLTSTRDAARVFDVSHNYVWRLLNREGLHPYHFTRVQELHPQDYAARIAFCNWLREERRNILWTDESTFTRVGMFNIHNAHYWSEANPRVVRPDHFQTRFSVNVWAGILGNRILGPVFLDRLNGDTYLRLLRTRVRRMLERIPLEEVRGLHFQHDGAPPHFALSVREFLNGVWYGGERWIGRGGPVPWPPRSPDLTPLDFFLWGRVKDLVYGQTGHDIRSVEELKRRIKRAFRLVKSETDTLNKVKRHVRKRAYICVQREGGLVQQFCR</sequence>
<dbReference type="SUPFAM" id="SSF46689">
    <property type="entry name" value="Homeodomain-like"/>
    <property type="match status" value="1"/>
</dbReference>
<dbReference type="InterPro" id="IPR009057">
    <property type="entry name" value="Homeodomain-like_sf"/>
</dbReference>
<dbReference type="GO" id="GO:0003676">
    <property type="term" value="F:nucleic acid binding"/>
    <property type="evidence" value="ECO:0007669"/>
    <property type="project" value="InterPro"/>
</dbReference>
<organism evidence="2 3">
    <name type="scientific">Mythimna separata</name>
    <name type="common">Oriental armyworm</name>
    <name type="synonym">Pseudaletia separata</name>
    <dbReference type="NCBI Taxonomy" id="271217"/>
    <lineage>
        <taxon>Eukaryota</taxon>
        <taxon>Metazoa</taxon>
        <taxon>Ecdysozoa</taxon>
        <taxon>Arthropoda</taxon>
        <taxon>Hexapoda</taxon>
        <taxon>Insecta</taxon>
        <taxon>Pterygota</taxon>
        <taxon>Neoptera</taxon>
        <taxon>Endopterygota</taxon>
        <taxon>Lepidoptera</taxon>
        <taxon>Glossata</taxon>
        <taxon>Ditrysia</taxon>
        <taxon>Noctuoidea</taxon>
        <taxon>Noctuidae</taxon>
        <taxon>Noctuinae</taxon>
        <taxon>Hadenini</taxon>
        <taxon>Mythimna</taxon>
    </lineage>
</organism>
<dbReference type="GO" id="GO:0005634">
    <property type="term" value="C:nucleus"/>
    <property type="evidence" value="ECO:0007669"/>
    <property type="project" value="UniProtKB-SubCell"/>
</dbReference>
<comment type="subcellular location">
    <subcellularLocation>
        <location evidence="1">Nucleus</location>
    </subcellularLocation>
</comment>
<gene>
    <name evidence="2" type="ORF">PYW07_010818</name>
</gene>
<dbReference type="Proteomes" id="UP001231518">
    <property type="component" value="Chromosome 26"/>
</dbReference>